<name>A0ACB8LTT5_CITSI</name>
<proteinExistence type="predicted"/>
<gene>
    <name evidence="1" type="ORF">KPL71_006791</name>
</gene>
<protein>
    <submittedName>
        <fullName evidence="1">Mitochondrial transcription termination factor family protein</fullName>
    </submittedName>
</protein>
<sequence>MIRLVRPELLNVKPIASPLGYGNSFSAFSHRPVTELDKITCTQPLTVSDLQKSCGFSLESAVSASEKLRVDTTDKIDSVLKLLRTHGLTRSQINNFVTKRPSGDLGDTLEPNLKLFKSLGITGANLAEMLNKEHRVLESDAYATVEFFRTNGFSDSQIKSITVKRPKFYVYNLKKCMKPKLEFFKALGFAELQMAKFLSSQPYILERSLENHIIPCIEILRRVLDTDENVLKAIRAGCLVLEYNIEKVLEPNIAILVNHGVPKSLVVKLMLIQPRTLLQSTARLNKIIDEVKKLGFDPTNLLFVLAIRSMAVMSKALWEKKLEAYMNFGLTKDEVYSAFRRQPMFMIVSEQKISKLMDCYVNKLSMEPLIISKHPYLLLFSLEKRILPRCSVLQLLMSNKNEANFAHISSSPPFLDYSKELKMDQRIRPTAVNADLEATIDIGTARSKSANVKLGEDCCTKMFLEKFVEKYRHKLPEVVEAYQGKLRFQGFSFELKMWVVVVIWANDLVAVIIAQQMDIDGEIFGLCLGFHSEKIPLVLLAM</sequence>
<evidence type="ECO:0000313" key="1">
    <source>
        <dbReference type="EMBL" id="KAH9776722.1"/>
    </source>
</evidence>
<evidence type="ECO:0000313" key="2">
    <source>
        <dbReference type="Proteomes" id="UP000829398"/>
    </source>
</evidence>
<dbReference type="Proteomes" id="UP000829398">
    <property type="component" value="Chromosome 3"/>
</dbReference>
<dbReference type="EMBL" id="CM039172">
    <property type="protein sequence ID" value="KAH9776722.1"/>
    <property type="molecule type" value="Genomic_DNA"/>
</dbReference>
<organism evidence="1 2">
    <name type="scientific">Citrus sinensis</name>
    <name type="common">Sweet orange</name>
    <name type="synonym">Citrus aurantium var. sinensis</name>
    <dbReference type="NCBI Taxonomy" id="2711"/>
    <lineage>
        <taxon>Eukaryota</taxon>
        <taxon>Viridiplantae</taxon>
        <taxon>Streptophyta</taxon>
        <taxon>Embryophyta</taxon>
        <taxon>Tracheophyta</taxon>
        <taxon>Spermatophyta</taxon>
        <taxon>Magnoliopsida</taxon>
        <taxon>eudicotyledons</taxon>
        <taxon>Gunneridae</taxon>
        <taxon>Pentapetalae</taxon>
        <taxon>rosids</taxon>
        <taxon>malvids</taxon>
        <taxon>Sapindales</taxon>
        <taxon>Rutaceae</taxon>
        <taxon>Aurantioideae</taxon>
        <taxon>Citrus</taxon>
    </lineage>
</organism>
<accession>A0ACB8LTT5</accession>
<reference evidence="2" key="1">
    <citation type="journal article" date="2023" name="Hortic. Res.">
        <title>A chromosome-level phased genome enabling allele-level studies in sweet orange: a case study on citrus Huanglongbing tolerance.</title>
        <authorList>
            <person name="Wu B."/>
            <person name="Yu Q."/>
            <person name="Deng Z."/>
            <person name="Duan Y."/>
            <person name="Luo F."/>
            <person name="Gmitter F. Jr."/>
        </authorList>
    </citation>
    <scope>NUCLEOTIDE SEQUENCE [LARGE SCALE GENOMIC DNA]</scope>
    <source>
        <strain evidence="2">cv. Valencia</strain>
    </source>
</reference>
<comment type="caution">
    <text evidence="1">The sequence shown here is derived from an EMBL/GenBank/DDBJ whole genome shotgun (WGS) entry which is preliminary data.</text>
</comment>
<keyword evidence="2" id="KW-1185">Reference proteome</keyword>